<protein>
    <recommendedName>
        <fullName evidence="6">Phosphate transport system permease protein</fullName>
    </recommendedName>
</protein>
<dbReference type="PANTHER" id="PTHR42727">
    <property type="entry name" value="PHOSPHATE TRANSPORT SYSTEM PERMEASE PROTEIN"/>
    <property type="match status" value="1"/>
</dbReference>
<keyword evidence="2 5" id="KW-0812">Transmembrane</keyword>
<dbReference type="InterPro" id="IPR000515">
    <property type="entry name" value="MetI-like"/>
</dbReference>
<keyword evidence="3 5" id="KW-1133">Transmembrane helix</keyword>
<comment type="caution">
    <text evidence="8">The sequence shown here is derived from an EMBL/GenBank/DDBJ whole genome shotgun (WGS) entry which is preliminary data.</text>
</comment>
<dbReference type="SUPFAM" id="SSF161098">
    <property type="entry name" value="MetI-like"/>
    <property type="match status" value="1"/>
</dbReference>
<dbReference type="PANTHER" id="PTHR42727:SF1">
    <property type="entry name" value="PHOSPHATE TRANSPORT SYSTEM PERMEASE"/>
    <property type="match status" value="1"/>
</dbReference>
<feature type="transmembrane region" description="Helical" evidence="5">
    <location>
        <begin position="229"/>
        <end position="247"/>
    </location>
</feature>
<feature type="transmembrane region" description="Helical" evidence="5">
    <location>
        <begin position="295"/>
        <end position="316"/>
    </location>
</feature>
<evidence type="ECO:0000313" key="9">
    <source>
        <dbReference type="Proteomes" id="UP000763557"/>
    </source>
</evidence>
<comment type="similarity">
    <text evidence="6">Belongs to the binding-protein-dependent transport system permease family. CysTW subfamily.</text>
</comment>
<keyword evidence="6" id="KW-0592">Phosphate transport</keyword>
<keyword evidence="4 5" id="KW-0472">Membrane</keyword>
<organism evidence="8 9">
    <name type="scientific">Kibdelosporangium persicum</name>
    <dbReference type="NCBI Taxonomy" id="2698649"/>
    <lineage>
        <taxon>Bacteria</taxon>
        <taxon>Bacillati</taxon>
        <taxon>Actinomycetota</taxon>
        <taxon>Actinomycetes</taxon>
        <taxon>Pseudonocardiales</taxon>
        <taxon>Pseudonocardiaceae</taxon>
        <taxon>Kibdelosporangium</taxon>
    </lineage>
</organism>
<evidence type="ECO:0000313" key="8">
    <source>
        <dbReference type="EMBL" id="NRN65783.1"/>
    </source>
</evidence>
<dbReference type="InterPro" id="IPR011864">
    <property type="entry name" value="Phosphate_PstC"/>
</dbReference>
<evidence type="ECO:0000256" key="1">
    <source>
        <dbReference type="ARBA" id="ARBA00004141"/>
    </source>
</evidence>
<dbReference type="EMBL" id="JAAATY010000007">
    <property type="protein sequence ID" value="NRN65783.1"/>
    <property type="molecule type" value="Genomic_DNA"/>
</dbReference>
<comment type="function">
    <text evidence="6">Part of the binding-protein-dependent transport system for phosphate; probably responsible for the translocation of the substrate across the membrane.</text>
</comment>
<feature type="transmembrane region" description="Helical" evidence="5">
    <location>
        <begin position="42"/>
        <end position="64"/>
    </location>
</feature>
<gene>
    <name evidence="8" type="ORF">GC106_29980</name>
</gene>
<dbReference type="Gene3D" id="1.10.3720.10">
    <property type="entry name" value="MetI-like"/>
    <property type="match status" value="1"/>
</dbReference>
<sequence>MTVRQTRRSGPSASGDHFVLWQGPSVDLTQQRRRMGERVIKAFLVGAALLSVVVTVGIVVSLFAPLTEFFSHVGIGEFLFGTEWTVGFGNKASWDDKSWGVLPLVTATFVMTAIALLVAVPLGLGAAAFLSEYASPRARKILKPILEILAGIPTVAFGFIALTVVTPLLGNIFQFNGIFNMLAPGIVMGFMIVPTVASLSEDAMSAVPLALRQGSYALGANRMKTTVRVVFPAALSGIVAAIVLGISRAVGETMIVTIGAGLQPKMTLDPTQGAQAMTGFIAQIASGDAPEGSPVYYSLFAVGSLLFLLTLLINMISIRLVRKYRQAY</sequence>
<dbReference type="NCBIfam" id="TIGR02138">
    <property type="entry name" value="phosphate_pstC"/>
    <property type="match status" value="1"/>
</dbReference>
<evidence type="ECO:0000256" key="6">
    <source>
        <dbReference type="RuleBase" id="RU363054"/>
    </source>
</evidence>
<evidence type="ECO:0000256" key="3">
    <source>
        <dbReference type="ARBA" id="ARBA00022989"/>
    </source>
</evidence>
<evidence type="ECO:0000256" key="2">
    <source>
        <dbReference type="ARBA" id="ARBA00022692"/>
    </source>
</evidence>
<dbReference type="CDD" id="cd06261">
    <property type="entry name" value="TM_PBP2"/>
    <property type="match status" value="1"/>
</dbReference>
<dbReference type="InterPro" id="IPR035906">
    <property type="entry name" value="MetI-like_sf"/>
</dbReference>
<dbReference type="PROSITE" id="PS50928">
    <property type="entry name" value="ABC_TM1"/>
    <property type="match status" value="1"/>
</dbReference>
<feature type="domain" description="ABC transmembrane type-1" evidence="7">
    <location>
        <begin position="105"/>
        <end position="317"/>
    </location>
</feature>
<keyword evidence="9" id="KW-1185">Reference proteome</keyword>
<dbReference type="Pfam" id="PF00528">
    <property type="entry name" value="BPD_transp_1"/>
    <property type="match status" value="1"/>
</dbReference>
<feature type="transmembrane region" description="Helical" evidence="5">
    <location>
        <begin position="177"/>
        <end position="199"/>
    </location>
</feature>
<accession>A0ABX2F379</accession>
<keyword evidence="6" id="KW-1003">Cell membrane</keyword>
<name>A0ABX2F379_9PSEU</name>
<comment type="subcellular location">
    <subcellularLocation>
        <location evidence="5">Cell membrane</location>
        <topology evidence="5">Multi-pass membrane protein</topology>
    </subcellularLocation>
    <subcellularLocation>
        <location evidence="1">Membrane</location>
        <topology evidence="1">Multi-pass membrane protein</topology>
    </subcellularLocation>
</comment>
<dbReference type="Proteomes" id="UP000763557">
    <property type="component" value="Unassembled WGS sequence"/>
</dbReference>
<keyword evidence="5" id="KW-0813">Transport</keyword>
<evidence type="ECO:0000256" key="5">
    <source>
        <dbReference type="RuleBase" id="RU363032"/>
    </source>
</evidence>
<feature type="transmembrane region" description="Helical" evidence="5">
    <location>
        <begin position="101"/>
        <end position="124"/>
    </location>
</feature>
<evidence type="ECO:0000259" key="7">
    <source>
        <dbReference type="PROSITE" id="PS50928"/>
    </source>
</evidence>
<feature type="transmembrane region" description="Helical" evidence="5">
    <location>
        <begin position="145"/>
        <end position="165"/>
    </location>
</feature>
<proteinExistence type="inferred from homology"/>
<reference evidence="8 9" key="1">
    <citation type="submission" date="2020-01" db="EMBL/GenBank/DDBJ databases">
        <title>Kibdelosporangium persica a novel Actinomycetes from a hot desert in Iran.</title>
        <authorList>
            <person name="Safaei N."/>
            <person name="Zaburannyi N."/>
            <person name="Mueller R."/>
            <person name="Wink J."/>
        </authorList>
    </citation>
    <scope>NUCLEOTIDE SEQUENCE [LARGE SCALE GENOMIC DNA]</scope>
    <source>
        <strain evidence="8 9">4NS15</strain>
    </source>
</reference>
<evidence type="ECO:0000256" key="4">
    <source>
        <dbReference type="ARBA" id="ARBA00023136"/>
    </source>
</evidence>